<dbReference type="GO" id="GO:0005524">
    <property type="term" value="F:ATP binding"/>
    <property type="evidence" value="ECO:0007669"/>
    <property type="project" value="UniProtKB-KW"/>
</dbReference>
<dbReference type="InterPro" id="IPR036890">
    <property type="entry name" value="HATPase_C_sf"/>
</dbReference>
<keyword evidence="9 12" id="KW-1133">Transmembrane helix</keyword>
<keyword evidence="6" id="KW-0547">Nucleotide-binding</keyword>
<dbReference type="InterPro" id="IPR050640">
    <property type="entry name" value="Bact_2-comp_sensor_kinase"/>
</dbReference>
<dbReference type="Gene3D" id="6.10.340.10">
    <property type="match status" value="1"/>
</dbReference>
<feature type="non-terminal residue" evidence="14">
    <location>
        <position position="1"/>
    </location>
</feature>
<keyword evidence="2" id="KW-1003">Cell membrane</keyword>
<evidence type="ECO:0000256" key="11">
    <source>
        <dbReference type="ARBA" id="ARBA00023136"/>
    </source>
</evidence>
<dbReference type="SUPFAM" id="SSF55874">
    <property type="entry name" value="ATPase domain of HSP90 chaperone/DNA topoisomerase II/histidine kinase"/>
    <property type="match status" value="1"/>
</dbReference>
<feature type="domain" description="HAMP" evidence="13">
    <location>
        <begin position="134"/>
        <end position="186"/>
    </location>
</feature>
<reference evidence="14" key="2">
    <citation type="submission" date="2021-04" db="EMBL/GenBank/DDBJ databases">
        <authorList>
            <person name="Gilroy R."/>
        </authorList>
    </citation>
    <scope>NUCLEOTIDE SEQUENCE</scope>
    <source>
        <strain evidence="14">ChiGjej1B1-1692</strain>
    </source>
</reference>
<organism evidence="14 15">
    <name type="scientific">Candidatus Mediterraneibacter faecigallinarum</name>
    <dbReference type="NCBI Taxonomy" id="2838669"/>
    <lineage>
        <taxon>Bacteria</taxon>
        <taxon>Bacillati</taxon>
        <taxon>Bacillota</taxon>
        <taxon>Clostridia</taxon>
        <taxon>Lachnospirales</taxon>
        <taxon>Lachnospiraceae</taxon>
        <taxon>Mediterraneibacter</taxon>
    </lineage>
</organism>
<keyword evidence="8" id="KW-0067">ATP-binding</keyword>
<dbReference type="Pfam" id="PF02518">
    <property type="entry name" value="HATPase_c"/>
    <property type="match status" value="1"/>
</dbReference>
<evidence type="ECO:0000256" key="10">
    <source>
        <dbReference type="ARBA" id="ARBA00023012"/>
    </source>
</evidence>
<sequence length="424" mass="48503">PADMLAFIAIKEDEIRRMYSAFTVETSDIVILNEENDVLSSDNMAYFDPESNESKTLNRAVQEMTEQDLHRAEFATGMTHKTYLMQRLQNTNYKIMGTIDFDAAFWGEYRIWDVILMTFAIMIVIVFLIFIFIRQQTRPLDRLAETMMNSKHMNFKEHVPVEGTDEVRELSETYNQMVDELGKYVDRVISVEQDKRAAEIHALQMQINPHYMYNTLASIKWLIWQGDTQKSTAVIDAFISLLRNTISNTEEFITVEQEIDNLKNYVLINQARYGDAVQAEFFVLPQCLQYKVPKLILQPFVENAFFHGFPEGRRGTIQIFVKEEAENLRFEIIDDGVGMTAEQLRRLSAGERSKAEHFTGIGIGNVDERIKLIYGMDYGINIFSEKEKGTTILLLLRKNPKGVQAAAGTGEESAAAAGPARTHG</sequence>
<dbReference type="InterPro" id="IPR003594">
    <property type="entry name" value="HATPase_dom"/>
</dbReference>
<dbReference type="PROSITE" id="PS50885">
    <property type="entry name" value="HAMP"/>
    <property type="match status" value="1"/>
</dbReference>
<dbReference type="SMART" id="SM00304">
    <property type="entry name" value="HAMP"/>
    <property type="match status" value="1"/>
</dbReference>
<evidence type="ECO:0000256" key="4">
    <source>
        <dbReference type="ARBA" id="ARBA00022679"/>
    </source>
</evidence>
<comment type="subcellular location">
    <subcellularLocation>
        <location evidence="1">Cell membrane</location>
        <topology evidence="1">Multi-pass membrane protein</topology>
    </subcellularLocation>
</comment>
<dbReference type="InterPro" id="IPR010559">
    <property type="entry name" value="Sig_transdc_His_kin_internal"/>
</dbReference>
<feature type="transmembrane region" description="Helical" evidence="12">
    <location>
        <begin position="111"/>
        <end position="133"/>
    </location>
</feature>
<dbReference type="SUPFAM" id="SSF158472">
    <property type="entry name" value="HAMP domain-like"/>
    <property type="match status" value="1"/>
</dbReference>
<keyword evidence="7 14" id="KW-0418">Kinase</keyword>
<dbReference type="InterPro" id="IPR003660">
    <property type="entry name" value="HAMP_dom"/>
</dbReference>
<dbReference type="GO" id="GO:0000155">
    <property type="term" value="F:phosphorelay sensor kinase activity"/>
    <property type="evidence" value="ECO:0007669"/>
    <property type="project" value="InterPro"/>
</dbReference>
<proteinExistence type="predicted"/>
<comment type="caution">
    <text evidence="14">The sequence shown here is derived from an EMBL/GenBank/DDBJ whole genome shotgun (WGS) entry which is preliminary data.</text>
</comment>
<evidence type="ECO:0000256" key="7">
    <source>
        <dbReference type="ARBA" id="ARBA00022777"/>
    </source>
</evidence>
<dbReference type="Gene3D" id="3.30.565.10">
    <property type="entry name" value="Histidine kinase-like ATPase, C-terminal domain"/>
    <property type="match status" value="1"/>
</dbReference>
<dbReference type="Pfam" id="PF00672">
    <property type="entry name" value="HAMP"/>
    <property type="match status" value="1"/>
</dbReference>
<dbReference type="PANTHER" id="PTHR34220:SF11">
    <property type="entry name" value="SENSOR PROTEIN KINASE HPTS"/>
    <property type="match status" value="1"/>
</dbReference>
<keyword evidence="5 12" id="KW-0812">Transmembrane</keyword>
<evidence type="ECO:0000259" key="13">
    <source>
        <dbReference type="PROSITE" id="PS50885"/>
    </source>
</evidence>
<evidence type="ECO:0000256" key="12">
    <source>
        <dbReference type="SAM" id="Phobius"/>
    </source>
</evidence>
<protein>
    <submittedName>
        <fullName evidence="14">Sensor histidine kinase</fullName>
    </submittedName>
</protein>
<keyword evidence="3" id="KW-0597">Phosphoprotein</keyword>
<evidence type="ECO:0000256" key="9">
    <source>
        <dbReference type="ARBA" id="ARBA00022989"/>
    </source>
</evidence>
<evidence type="ECO:0000256" key="3">
    <source>
        <dbReference type="ARBA" id="ARBA00022553"/>
    </source>
</evidence>
<evidence type="ECO:0000256" key="6">
    <source>
        <dbReference type="ARBA" id="ARBA00022741"/>
    </source>
</evidence>
<accession>A0A9D2NTV3</accession>
<dbReference type="GO" id="GO:0005886">
    <property type="term" value="C:plasma membrane"/>
    <property type="evidence" value="ECO:0007669"/>
    <property type="project" value="UniProtKB-SubCell"/>
</dbReference>
<evidence type="ECO:0000313" key="15">
    <source>
        <dbReference type="Proteomes" id="UP000823894"/>
    </source>
</evidence>
<dbReference type="Pfam" id="PF06580">
    <property type="entry name" value="His_kinase"/>
    <property type="match status" value="1"/>
</dbReference>
<keyword evidence="4" id="KW-0808">Transferase</keyword>
<dbReference type="CDD" id="cd06225">
    <property type="entry name" value="HAMP"/>
    <property type="match status" value="1"/>
</dbReference>
<reference evidence="14" key="1">
    <citation type="journal article" date="2021" name="PeerJ">
        <title>Extensive microbial diversity within the chicken gut microbiome revealed by metagenomics and culture.</title>
        <authorList>
            <person name="Gilroy R."/>
            <person name="Ravi A."/>
            <person name="Getino M."/>
            <person name="Pursley I."/>
            <person name="Horton D.L."/>
            <person name="Alikhan N.F."/>
            <person name="Baker D."/>
            <person name="Gharbi K."/>
            <person name="Hall N."/>
            <person name="Watson M."/>
            <person name="Adriaenssens E.M."/>
            <person name="Foster-Nyarko E."/>
            <person name="Jarju S."/>
            <person name="Secka A."/>
            <person name="Antonio M."/>
            <person name="Oren A."/>
            <person name="Chaudhuri R.R."/>
            <person name="La Ragione R."/>
            <person name="Hildebrand F."/>
            <person name="Pallen M.J."/>
        </authorList>
    </citation>
    <scope>NUCLEOTIDE SEQUENCE</scope>
    <source>
        <strain evidence="14">ChiGjej1B1-1692</strain>
    </source>
</reference>
<evidence type="ECO:0000256" key="5">
    <source>
        <dbReference type="ARBA" id="ARBA00022692"/>
    </source>
</evidence>
<dbReference type="PANTHER" id="PTHR34220">
    <property type="entry name" value="SENSOR HISTIDINE KINASE YPDA"/>
    <property type="match status" value="1"/>
</dbReference>
<evidence type="ECO:0000256" key="8">
    <source>
        <dbReference type="ARBA" id="ARBA00022840"/>
    </source>
</evidence>
<evidence type="ECO:0000256" key="1">
    <source>
        <dbReference type="ARBA" id="ARBA00004651"/>
    </source>
</evidence>
<evidence type="ECO:0000313" key="14">
    <source>
        <dbReference type="EMBL" id="HJC38372.1"/>
    </source>
</evidence>
<name>A0A9D2NTV3_9FIRM</name>
<gene>
    <name evidence="14" type="ORF">H9757_04835</name>
</gene>
<keyword evidence="11 12" id="KW-0472">Membrane</keyword>
<keyword evidence="10" id="KW-0902">Two-component regulatory system</keyword>
<dbReference type="AlphaFoldDB" id="A0A9D2NTV3"/>
<dbReference type="EMBL" id="DWWK01000067">
    <property type="protein sequence ID" value="HJC38372.1"/>
    <property type="molecule type" value="Genomic_DNA"/>
</dbReference>
<dbReference type="Proteomes" id="UP000823894">
    <property type="component" value="Unassembled WGS sequence"/>
</dbReference>
<evidence type="ECO:0000256" key="2">
    <source>
        <dbReference type="ARBA" id="ARBA00022475"/>
    </source>
</evidence>